<proteinExistence type="predicted"/>
<dbReference type="AlphaFoldDB" id="A0A4S3B412"/>
<accession>A0A4S3B412</accession>
<keyword evidence="1" id="KW-0812">Transmembrane</keyword>
<sequence length="511" mass="59070">MKKIQHMKINKELLILFGWSFVTLLVSSKNSPLFILNDWGDLNAFLTMGKSWAHGLIPYKDLFEQKGPILYFIFNIASRISNGYLGVYLLEVLFFTASLYLIYKIVRFFINKTTSLVFCVFSSILLTLNPYFRLGGSAEEFAFPFILYGIYLIFEFQENEDSLKASQYFISGLFFSILFWIKFTMVGSYLGFYLALAIILIIYAKWQELIKAIIYSLLGFLSLSVIITTYFSMNQALDNLFHVYFYSNIFLYQEDVDITIFGKIMRALSEFIKMVKGDPLLFSLMFIGLVSLIVSRRILKNNNSLFIFFAAYFSLLISTFFGGNFWPYYCLILIPFICISLLPLLTYIKDLKLNHLQVSFLAILAFVLILGSNQNIVESKLLPHNPTISTSSEDFEPAQVVFGNIIKEEKNPTLLNYGELDMGFYQAANVIPSTYFFEIQNISDVSLPEMRKDQADAIRKKKVMFVVARSQNGDEEYSLPKDIDKNYDLVARHLQTFEGEIRNYHLYKVKP</sequence>
<dbReference type="OrthoDB" id="5056808at2"/>
<name>A0A4S3B412_9ENTE</name>
<organism evidence="2 3">
    <name type="scientific">Vagococcus silagei</name>
    <dbReference type="NCBI Taxonomy" id="2508885"/>
    <lineage>
        <taxon>Bacteria</taxon>
        <taxon>Bacillati</taxon>
        <taxon>Bacillota</taxon>
        <taxon>Bacilli</taxon>
        <taxon>Lactobacillales</taxon>
        <taxon>Enterococcaceae</taxon>
        <taxon>Vagococcus</taxon>
    </lineage>
</organism>
<keyword evidence="1" id="KW-0472">Membrane</keyword>
<keyword evidence="3" id="KW-1185">Reference proteome</keyword>
<feature type="transmembrane region" description="Helical" evidence="1">
    <location>
        <begin position="355"/>
        <end position="372"/>
    </location>
</feature>
<feature type="transmembrane region" description="Helical" evidence="1">
    <location>
        <begin position="280"/>
        <end position="298"/>
    </location>
</feature>
<feature type="transmembrane region" description="Helical" evidence="1">
    <location>
        <begin position="84"/>
        <end position="103"/>
    </location>
</feature>
<protein>
    <submittedName>
        <fullName evidence="2">Uncharacterized protein</fullName>
    </submittedName>
</protein>
<gene>
    <name evidence="2" type="ORF">ESZ54_02955</name>
</gene>
<evidence type="ECO:0000313" key="2">
    <source>
        <dbReference type="EMBL" id="THB61874.1"/>
    </source>
</evidence>
<dbReference type="RefSeq" id="WP_136136193.1">
    <property type="nucleotide sequence ID" value="NZ_SDGV01000006.1"/>
</dbReference>
<keyword evidence="1" id="KW-1133">Transmembrane helix</keyword>
<reference evidence="2 3" key="1">
    <citation type="submission" date="2019-01" db="EMBL/GenBank/DDBJ databases">
        <title>Vagococcus silagei sp. nov. isolated from brewer's grain.</title>
        <authorList>
            <person name="Guu J.-R."/>
        </authorList>
    </citation>
    <scope>NUCLEOTIDE SEQUENCE [LARGE SCALE GENOMIC DNA]</scope>
    <source>
        <strain evidence="2 3">2B-2</strain>
    </source>
</reference>
<feature type="transmembrane region" description="Helical" evidence="1">
    <location>
        <begin position="305"/>
        <end position="322"/>
    </location>
</feature>
<dbReference type="Proteomes" id="UP000310506">
    <property type="component" value="Unassembled WGS sequence"/>
</dbReference>
<comment type="caution">
    <text evidence="2">The sequence shown here is derived from an EMBL/GenBank/DDBJ whole genome shotgun (WGS) entry which is preliminary data.</text>
</comment>
<evidence type="ECO:0000256" key="1">
    <source>
        <dbReference type="SAM" id="Phobius"/>
    </source>
</evidence>
<feature type="transmembrane region" description="Helical" evidence="1">
    <location>
        <begin position="115"/>
        <end position="132"/>
    </location>
</feature>
<evidence type="ECO:0000313" key="3">
    <source>
        <dbReference type="Proteomes" id="UP000310506"/>
    </source>
</evidence>
<feature type="transmembrane region" description="Helical" evidence="1">
    <location>
        <begin position="213"/>
        <end position="233"/>
    </location>
</feature>
<dbReference type="EMBL" id="SDGV01000006">
    <property type="protein sequence ID" value="THB61874.1"/>
    <property type="molecule type" value="Genomic_DNA"/>
</dbReference>
<feature type="transmembrane region" description="Helical" evidence="1">
    <location>
        <begin position="328"/>
        <end position="348"/>
    </location>
</feature>